<dbReference type="Pfam" id="PF00067">
    <property type="entry name" value="p450"/>
    <property type="match status" value="2"/>
</dbReference>
<dbReference type="InterPro" id="IPR050121">
    <property type="entry name" value="Cytochrome_P450_monoxygenase"/>
</dbReference>
<dbReference type="EMBL" id="CABM01000042">
    <property type="protein sequence ID" value="CBH97358.1"/>
    <property type="molecule type" value="Genomic_DNA"/>
</dbReference>
<dbReference type="PRINTS" id="PR00385">
    <property type="entry name" value="P450"/>
</dbReference>
<comment type="cofactor">
    <cofactor evidence="1">
        <name>heme</name>
        <dbReference type="ChEBI" id="CHEBI:30413"/>
    </cofactor>
</comment>
<comment type="caution">
    <text evidence="3">The sequence shown here is derived from an EMBL/GenBank/DDBJ whole genome shotgun (WGS) entry which is preliminary data.</text>
</comment>
<dbReference type="GO" id="GO:0020037">
    <property type="term" value="F:heme binding"/>
    <property type="evidence" value="ECO:0007669"/>
    <property type="project" value="InterPro"/>
</dbReference>
<dbReference type="InterPro" id="IPR001128">
    <property type="entry name" value="Cyt_P450"/>
</dbReference>
<sequence>MVWRYVRLPSDRALDRSVAAVQEAIRGFIAGARHRMQLDPSLREQPRNLLEAMSCAADRADSDVNDHDVAGNVIVLLLAGEDTTANTLAWMIELLHRHPEALERARAEVRSLAPDPAGFTPEQMAALDYLDACAQETMRLKRVSMPFGAGPRICPGRYLALLEMNMAMLLSSFGIETVAPAEGGTTREHLFFSMGPVGLRMRLRPLHGEFQRLSANGA</sequence>
<dbReference type="PANTHER" id="PTHR24305">
    <property type="entry name" value="CYTOCHROME P450"/>
    <property type="match status" value="1"/>
</dbReference>
<dbReference type="InterPro" id="IPR017972">
    <property type="entry name" value="Cyt_P450_CS"/>
</dbReference>
<name>E6PR03_9ZZZZ</name>
<dbReference type="Gene3D" id="1.10.630.10">
    <property type="entry name" value="Cytochrome P450"/>
    <property type="match status" value="2"/>
</dbReference>
<dbReference type="GO" id="GO:0004497">
    <property type="term" value="F:monooxygenase activity"/>
    <property type="evidence" value="ECO:0007669"/>
    <property type="project" value="InterPro"/>
</dbReference>
<comment type="similarity">
    <text evidence="2">Belongs to the cytochrome P450 family.</text>
</comment>
<dbReference type="SUPFAM" id="SSF48264">
    <property type="entry name" value="Cytochrome P450"/>
    <property type="match status" value="1"/>
</dbReference>
<dbReference type="GO" id="GO:0005506">
    <property type="term" value="F:iron ion binding"/>
    <property type="evidence" value="ECO:0007669"/>
    <property type="project" value="InterPro"/>
</dbReference>
<organism evidence="3">
    <name type="scientific">mine drainage metagenome</name>
    <dbReference type="NCBI Taxonomy" id="410659"/>
    <lineage>
        <taxon>unclassified sequences</taxon>
        <taxon>metagenomes</taxon>
        <taxon>ecological metagenomes</taxon>
    </lineage>
</organism>
<evidence type="ECO:0000256" key="2">
    <source>
        <dbReference type="ARBA" id="ARBA00010617"/>
    </source>
</evidence>
<gene>
    <name evidence="3" type="ORF">CARN2_2830</name>
</gene>
<dbReference type="PANTHER" id="PTHR24305:SF166">
    <property type="entry name" value="CYTOCHROME P450 12A4, MITOCHONDRIAL-RELATED"/>
    <property type="match status" value="1"/>
</dbReference>
<accession>E6PR03</accession>
<dbReference type="GO" id="GO:0016705">
    <property type="term" value="F:oxidoreductase activity, acting on paired donors, with incorporation or reduction of molecular oxygen"/>
    <property type="evidence" value="ECO:0007669"/>
    <property type="project" value="InterPro"/>
</dbReference>
<dbReference type="AlphaFoldDB" id="E6PR03"/>
<evidence type="ECO:0000313" key="3">
    <source>
        <dbReference type="EMBL" id="CBH97358.1"/>
    </source>
</evidence>
<dbReference type="PROSITE" id="PS00086">
    <property type="entry name" value="CYTOCHROME_P450"/>
    <property type="match status" value="1"/>
</dbReference>
<proteinExistence type="inferred from homology"/>
<evidence type="ECO:0008006" key="4">
    <source>
        <dbReference type="Google" id="ProtNLM"/>
    </source>
</evidence>
<dbReference type="InterPro" id="IPR036396">
    <property type="entry name" value="Cyt_P450_sf"/>
</dbReference>
<reference evidence="3" key="1">
    <citation type="submission" date="2009-10" db="EMBL/GenBank/DDBJ databases">
        <title>Diversity of trophic interactions inside an arsenic-rich microbial ecosystem.</title>
        <authorList>
            <person name="Bertin P.N."/>
            <person name="Heinrich-Salmeron A."/>
            <person name="Pelletier E."/>
            <person name="Goulhen-Chollet F."/>
            <person name="Arsene-Ploetze F."/>
            <person name="Gallien S."/>
            <person name="Calteau A."/>
            <person name="Vallenet D."/>
            <person name="Casiot C."/>
            <person name="Chane-Woon-Ming B."/>
            <person name="Giloteaux L."/>
            <person name="Barakat M."/>
            <person name="Bonnefoy V."/>
            <person name="Bruneel O."/>
            <person name="Chandler M."/>
            <person name="Cleiss J."/>
            <person name="Duran R."/>
            <person name="Elbaz-Poulichet F."/>
            <person name="Fonknechten N."/>
            <person name="Lauga B."/>
            <person name="Mornico D."/>
            <person name="Ortet P."/>
            <person name="Schaeffer C."/>
            <person name="Siguier P."/>
            <person name="Alexander Thil Smith A."/>
            <person name="Van Dorsselaer A."/>
            <person name="Weissenbach J."/>
            <person name="Medigue C."/>
            <person name="Le Paslier D."/>
        </authorList>
    </citation>
    <scope>NUCLEOTIDE SEQUENCE</scope>
</reference>
<evidence type="ECO:0000256" key="1">
    <source>
        <dbReference type="ARBA" id="ARBA00001971"/>
    </source>
</evidence>
<protein>
    <recommendedName>
        <fullName evidence="4">Cytochrome P450</fullName>
    </recommendedName>
</protein>